<keyword evidence="6 7" id="KW-0119">Carbohydrate metabolism</keyword>
<evidence type="ECO:0000259" key="8">
    <source>
        <dbReference type="Pfam" id="PF00479"/>
    </source>
</evidence>
<keyword evidence="11" id="KW-1185">Reference proteome</keyword>
<dbReference type="InterPro" id="IPR022674">
    <property type="entry name" value="G6P_DH_NAD-bd"/>
</dbReference>
<name>A0ABS5QN76_9BACT</name>
<evidence type="ECO:0000256" key="6">
    <source>
        <dbReference type="ARBA" id="ARBA00023277"/>
    </source>
</evidence>
<dbReference type="EC" id="1.1.1.49" evidence="7"/>
<evidence type="ECO:0000256" key="7">
    <source>
        <dbReference type="HAMAP-Rule" id="MF_00966"/>
    </source>
</evidence>
<feature type="binding site" evidence="7">
    <location>
        <position position="324"/>
    </location>
    <ligand>
        <name>substrate</name>
    </ligand>
</feature>
<dbReference type="SUPFAM" id="SSF51735">
    <property type="entry name" value="NAD(P)-binding Rossmann-fold domains"/>
    <property type="match status" value="1"/>
</dbReference>
<dbReference type="PANTHER" id="PTHR23429">
    <property type="entry name" value="GLUCOSE-6-PHOSPHATE 1-DEHYDROGENASE G6PD"/>
    <property type="match status" value="1"/>
</dbReference>
<dbReference type="NCBIfam" id="TIGR00871">
    <property type="entry name" value="zwf"/>
    <property type="match status" value="1"/>
</dbReference>
<dbReference type="Proteomes" id="UP000680365">
    <property type="component" value="Unassembled WGS sequence"/>
</dbReference>
<protein>
    <recommendedName>
        <fullName evidence="7">Glucose-6-phosphate 1-dehydrogenase</fullName>
        <shortName evidence="7">G6PD</shortName>
        <ecNumber evidence="7">1.1.1.49</ecNumber>
    </recommendedName>
</protein>
<evidence type="ECO:0000256" key="3">
    <source>
        <dbReference type="ARBA" id="ARBA00022526"/>
    </source>
</evidence>
<dbReference type="PROSITE" id="PS00069">
    <property type="entry name" value="G6P_DEHYDROGENASE"/>
    <property type="match status" value="1"/>
</dbReference>
<proteinExistence type="inferred from homology"/>
<feature type="binding site" evidence="7">
    <location>
        <position position="319"/>
    </location>
    <ligand>
        <name>substrate</name>
    </ligand>
</feature>
<dbReference type="InterPro" id="IPR036291">
    <property type="entry name" value="NAD(P)-bd_dom_sf"/>
</dbReference>
<feature type="binding site" evidence="7">
    <location>
        <position position="41"/>
    </location>
    <ligand>
        <name>NADP(+)</name>
        <dbReference type="ChEBI" id="CHEBI:58349"/>
    </ligand>
</feature>
<dbReference type="Pfam" id="PF02781">
    <property type="entry name" value="G6PD_C"/>
    <property type="match status" value="1"/>
</dbReference>
<feature type="binding site" evidence="7">
    <location>
        <position position="169"/>
    </location>
    <ligand>
        <name>substrate</name>
    </ligand>
</feature>
<feature type="binding site" evidence="7">
    <location>
        <position position="226"/>
    </location>
    <ligand>
        <name>substrate</name>
    </ligand>
</feature>
<feature type="binding site" evidence="7">
    <location>
        <position position="173"/>
    </location>
    <ligand>
        <name>substrate</name>
    </ligand>
</feature>
<feature type="active site" description="Proton acceptor" evidence="7">
    <location>
        <position position="231"/>
    </location>
</feature>
<feature type="domain" description="Glucose-6-phosphate dehydrogenase NAD-binding" evidence="8">
    <location>
        <begin position="6"/>
        <end position="178"/>
    </location>
</feature>
<keyword evidence="4 7" id="KW-0521">NADP</keyword>
<feature type="domain" description="Glucose-6-phosphate dehydrogenase C-terminal" evidence="9">
    <location>
        <begin position="181"/>
        <end position="441"/>
    </location>
</feature>
<comment type="caution">
    <text evidence="7">Lacks conserved residue(s) required for the propagation of feature annotation.</text>
</comment>
<feature type="binding site" evidence="7">
    <location>
        <position position="139"/>
    </location>
    <ligand>
        <name>NADP(+)</name>
        <dbReference type="ChEBI" id="CHEBI:58349"/>
    </ligand>
</feature>
<evidence type="ECO:0000256" key="5">
    <source>
        <dbReference type="ARBA" id="ARBA00023002"/>
    </source>
</evidence>
<reference evidence="10 11" key="1">
    <citation type="journal article" date="2021" name="Nat. Commun.">
        <title>Reductive evolution and unique predatory mode in the CPR bacterium Vampirococcus lugosii.</title>
        <authorList>
            <person name="Moreira D."/>
            <person name="Zivanovic Y."/>
            <person name="Lopez-Archilla A.I."/>
            <person name="Iniesto M."/>
            <person name="Lopez-Garcia P."/>
        </authorList>
    </citation>
    <scope>NUCLEOTIDE SEQUENCE [LARGE SCALE GENOMIC DNA]</scope>
    <source>
        <strain evidence="10">Chiprana</strain>
    </source>
</reference>
<dbReference type="InterPro" id="IPR022675">
    <property type="entry name" value="G6P_DH_C"/>
</dbReference>
<evidence type="ECO:0000313" key="10">
    <source>
        <dbReference type="EMBL" id="MBS8122474.1"/>
    </source>
</evidence>
<dbReference type="PRINTS" id="PR00079">
    <property type="entry name" value="G6PDHDRGNASE"/>
</dbReference>
<dbReference type="Pfam" id="PF00479">
    <property type="entry name" value="G6PD_N"/>
    <property type="match status" value="1"/>
</dbReference>
<organism evidence="10 11">
    <name type="scientific">Candidatus Vampirococcus lugosii</name>
    <dbReference type="NCBI Taxonomy" id="2789015"/>
    <lineage>
        <taxon>Bacteria</taxon>
        <taxon>Candidatus Absconditibacteriota</taxon>
        <taxon>Vampirococcus</taxon>
    </lineage>
</organism>
<feature type="binding site" evidence="7">
    <location>
        <begin position="9"/>
        <end position="16"/>
    </location>
    <ligand>
        <name>NADP(+)</name>
        <dbReference type="ChEBI" id="CHEBI:58349"/>
    </ligand>
</feature>
<dbReference type="SUPFAM" id="SSF55347">
    <property type="entry name" value="Glyceraldehyde-3-phosphate dehydrogenase-like, C-terminal domain"/>
    <property type="match status" value="1"/>
</dbReference>
<dbReference type="EMBL" id="JAEDAM010000099">
    <property type="protein sequence ID" value="MBS8122474.1"/>
    <property type="molecule type" value="Genomic_DNA"/>
</dbReference>
<evidence type="ECO:0000256" key="2">
    <source>
        <dbReference type="ARBA" id="ARBA00009975"/>
    </source>
</evidence>
<keyword evidence="3 7" id="KW-0313">Glucose metabolism</keyword>
<dbReference type="InterPro" id="IPR001282">
    <property type="entry name" value="G6P_DH"/>
</dbReference>
<dbReference type="Gene3D" id="3.40.50.720">
    <property type="entry name" value="NAD(P)-binding Rossmann-like Domain"/>
    <property type="match status" value="1"/>
</dbReference>
<dbReference type="PANTHER" id="PTHR23429:SF0">
    <property type="entry name" value="GLUCOSE-6-PHOSPHATE 1-DEHYDROGENASE"/>
    <property type="match status" value="1"/>
</dbReference>
<dbReference type="GO" id="GO:0004345">
    <property type="term" value="F:glucose-6-phosphate dehydrogenase activity"/>
    <property type="evidence" value="ECO:0007669"/>
    <property type="project" value="UniProtKB-EC"/>
</dbReference>
<gene>
    <name evidence="7" type="primary">zwf</name>
    <name evidence="10" type="ORF">VAMP_262149n113</name>
</gene>
<dbReference type="Gene3D" id="3.30.360.10">
    <property type="entry name" value="Dihydrodipicolinate Reductase, domain 2"/>
    <property type="match status" value="1"/>
</dbReference>
<dbReference type="RefSeq" id="WP_213349904.1">
    <property type="nucleotide sequence ID" value="NZ_JAEDAM010000099.1"/>
</dbReference>
<evidence type="ECO:0000256" key="4">
    <source>
        <dbReference type="ARBA" id="ARBA00022857"/>
    </source>
</evidence>
<evidence type="ECO:0000256" key="1">
    <source>
        <dbReference type="ARBA" id="ARBA00004937"/>
    </source>
</evidence>
<evidence type="ECO:0000259" key="9">
    <source>
        <dbReference type="Pfam" id="PF02781"/>
    </source>
</evidence>
<sequence length="444" mass="51597">MKTVFVLFGSTGDLARRKILPSIFEICKSGKDDIKIIAVGRRDFDNNDFYEYLWNLGKEFFIDQNIDNINNFIKKIDYQKVVLDKQEDYIKLSEKINDLKGKNGQTIIHLSVSPEHYHLFLDNAKAMNLDKKDKVIFEKPFGNDLNSSIELNNKINLVFDEEQVYRIDHYLGKEAVQNIIFFRFANLIFEPIWNNKYIDNIQIFANESIGVGDRGDYYENYGAIKDMLQNHLLQMLTLVSIEKPKSFDANSISDEKIKILKSIKLGKNFEKDIILGQYKGYLQEKGVGTNSKTETYVSIKLEINNSRFTGIPIYLTTGKCLKEKSTKIIINFKNISDSLFESFGNIKNNKIELEIQTDENINIYFNGKIDENRKEFKSKFEKGTNTKEAYEKLIKDCIDGNKILFTRFDVLQESWIVLNDLLTYKNNSNHINQYDKGSDGPIYN</sequence>
<dbReference type="HAMAP" id="MF_00966">
    <property type="entry name" value="G6PD"/>
    <property type="match status" value="1"/>
</dbReference>
<dbReference type="InterPro" id="IPR019796">
    <property type="entry name" value="G6P_DH_AS"/>
</dbReference>
<comment type="catalytic activity">
    <reaction evidence="7">
        <text>D-glucose 6-phosphate + NADP(+) = 6-phospho-D-glucono-1,5-lactone + NADPH + H(+)</text>
        <dbReference type="Rhea" id="RHEA:15841"/>
        <dbReference type="ChEBI" id="CHEBI:15378"/>
        <dbReference type="ChEBI" id="CHEBI:57783"/>
        <dbReference type="ChEBI" id="CHEBI:57955"/>
        <dbReference type="ChEBI" id="CHEBI:58349"/>
        <dbReference type="ChEBI" id="CHEBI:61548"/>
        <dbReference type="EC" id="1.1.1.49"/>
    </reaction>
</comment>
<feature type="binding site" evidence="7">
    <location>
        <position position="207"/>
    </location>
    <ligand>
        <name>substrate</name>
    </ligand>
</feature>
<comment type="similarity">
    <text evidence="2 7">Belongs to the glucose-6-phosphate dehydrogenase family.</text>
</comment>
<evidence type="ECO:0000313" key="11">
    <source>
        <dbReference type="Proteomes" id="UP000680365"/>
    </source>
</evidence>
<comment type="caution">
    <text evidence="10">The sequence shown here is derived from an EMBL/GenBank/DDBJ whole genome shotgun (WGS) entry which is preliminary data.</text>
</comment>
<accession>A0ABS5QN76</accession>
<dbReference type="PIRSF" id="PIRSF000110">
    <property type="entry name" value="G6PD"/>
    <property type="match status" value="1"/>
</dbReference>
<comment type="function">
    <text evidence="7">Catalyzes the oxidation of glucose 6-phosphate to 6-phosphogluconolactone.</text>
</comment>
<comment type="pathway">
    <text evidence="1 7">Carbohydrate degradation; pentose phosphate pathway; D-ribulose 5-phosphate from D-glucose 6-phosphate (oxidative stage): step 1/3.</text>
</comment>
<keyword evidence="5 7" id="KW-0560">Oxidoreductase</keyword>